<feature type="domain" description="EAL" evidence="2">
    <location>
        <begin position="248"/>
        <end position="498"/>
    </location>
</feature>
<dbReference type="NCBIfam" id="TIGR00254">
    <property type="entry name" value="GGDEF"/>
    <property type="match status" value="1"/>
</dbReference>
<feature type="transmembrane region" description="Helical" evidence="1">
    <location>
        <begin position="34"/>
        <end position="56"/>
    </location>
</feature>
<organism evidence="4 5">
    <name type="scientific">Roseibium aggregatum</name>
    <dbReference type="NCBI Taxonomy" id="187304"/>
    <lineage>
        <taxon>Bacteria</taxon>
        <taxon>Pseudomonadati</taxon>
        <taxon>Pseudomonadota</taxon>
        <taxon>Alphaproteobacteria</taxon>
        <taxon>Hyphomicrobiales</taxon>
        <taxon>Stappiaceae</taxon>
        <taxon>Roseibium</taxon>
    </lineage>
</organism>
<keyword evidence="1" id="KW-0812">Transmembrane</keyword>
<proteinExistence type="predicted"/>
<dbReference type="InterPro" id="IPR029787">
    <property type="entry name" value="Nucleotide_cyclase"/>
</dbReference>
<dbReference type="SUPFAM" id="SSF141868">
    <property type="entry name" value="EAL domain-like"/>
    <property type="match status" value="1"/>
</dbReference>
<evidence type="ECO:0000313" key="5">
    <source>
        <dbReference type="Proteomes" id="UP000664096"/>
    </source>
</evidence>
<dbReference type="Gene3D" id="3.30.70.270">
    <property type="match status" value="1"/>
</dbReference>
<dbReference type="Pfam" id="PF00990">
    <property type="entry name" value="GGDEF"/>
    <property type="match status" value="1"/>
</dbReference>
<feature type="domain" description="GGDEF" evidence="3">
    <location>
        <begin position="106"/>
        <end position="239"/>
    </location>
</feature>
<dbReference type="InterPro" id="IPR035919">
    <property type="entry name" value="EAL_sf"/>
</dbReference>
<dbReference type="PANTHER" id="PTHR44757">
    <property type="entry name" value="DIGUANYLATE CYCLASE DGCP"/>
    <property type="match status" value="1"/>
</dbReference>
<dbReference type="CDD" id="cd01949">
    <property type="entry name" value="GGDEF"/>
    <property type="match status" value="1"/>
</dbReference>
<dbReference type="Pfam" id="PF00563">
    <property type="entry name" value="EAL"/>
    <property type="match status" value="1"/>
</dbReference>
<comment type="caution">
    <text evidence="4">The sequence shown here is derived from an EMBL/GenBank/DDBJ whole genome shotgun (WGS) entry which is preliminary data.</text>
</comment>
<dbReference type="SUPFAM" id="SSF55073">
    <property type="entry name" value="Nucleotide cyclase"/>
    <property type="match status" value="1"/>
</dbReference>
<dbReference type="InterPro" id="IPR000160">
    <property type="entry name" value="GGDEF_dom"/>
</dbReference>
<gene>
    <name evidence="4" type="ORF">JF539_02450</name>
</gene>
<evidence type="ECO:0000259" key="2">
    <source>
        <dbReference type="PROSITE" id="PS50883"/>
    </source>
</evidence>
<protein>
    <submittedName>
        <fullName evidence="4">EAL domain-containing protein</fullName>
    </submittedName>
</protein>
<name>A0A939E964_9HYPH</name>
<dbReference type="SMART" id="SM00052">
    <property type="entry name" value="EAL"/>
    <property type="match status" value="1"/>
</dbReference>
<keyword evidence="1" id="KW-0472">Membrane</keyword>
<dbReference type="Gene3D" id="3.20.20.450">
    <property type="entry name" value="EAL domain"/>
    <property type="match status" value="1"/>
</dbReference>
<dbReference type="PROSITE" id="PS50887">
    <property type="entry name" value="GGDEF"/>
    <property type="match status" value="1"/>
</dbReference>
<keyword evidence="1" id="KW-1133">Transmembrane helix</keyword>
<dbReference type="CDD" id="cd01948">
    <property type="entry name" value="EAL"/>
    <property type="match status" value="1"/>
</dbReference>
<accession>A0A939E964</accession>
<reference evidence="4" key="1">
    <citation type="submission" date="2020-12" db="EMBL/GenBank/DDBJ databases">
        <title>Oil enriched cultivation method for isolating marine PHA-producing bacteria.</title>
        <authorList>
            <person name="Zheng W."/>
            <person name="Yu S."/>
            <person name="Huang Y."/>
        </authorList>
    </citation>
    <scope>NUCLEOTIDE SEQUENCE</scope>
    <source>
        <strain evidence="4">SY-2-12</strain>
    </source>
</reference>
<dbReference type="SMART" id="SM00267">
    <property type="entry name" value="GGDEF"/>
    <property type="match status" value="1"/>
</dbReference>
<dbReference type="AlphaFoldDB" id="A0A939E964"/>
<dbReference type="InterPro" id="IPR043128">
    <property type="entry name" value="Rev_trsase/Diguanyl_cyclase"/>
</dbReference>
<evidence type="ECO:0000313" key="4">
    <source>
        <dbReference type="EMBL" id="MBN9669181.1"/>
    </source>
</evidence>
<dbReference type="PROSITE" id="PS50883">
    <property type="entry name" value="EAL"/>
    <property type="match status" value="1"/>
</dbReference>
<dbReference type="Proteomes" id="UP000664096">
    <property type="component" value="Unassembled WGS sequence"/>
</dbReference>
<dbReference type="InterPro" id="IPR001633">
    <property type="entry name" value="EAL_dom"/>
</dbReference>
<dbReference type="PANTHER" id="PTHR44757:SF2">
    <property type="entry name" value="BIOFILM ARCHITECTURE MAINTENANCE PROTEIN MBAA"/>
    <property type="match status" value="1"/>
</dbReference>
<dbReference type="InterPro" id="IPR052155">
    <property type="entry name" value="Biofilm_reg_signaling"/>
</dbReference>
<sequence length="511" mass="56356">MVALLVLAVGLYLSLELVPHLIYGRDFDHVYPLHEFATGILLSLALVGLCIGIWATRKLCKELRVRSYAHSEALALAQHDPLTGLPNRRRLLEAFPEMTREVKPDCFRAVMMLDLDGFKPINDVYGHAFGDALLRSFAERLMEVIGDEGLAARLGGDEFAVVSPVFKEKSEASGFARRLLTRIGEHFEFGDRRIAIGSGIGIAVYPHDGHAVSELLRRADIALYRAKSAGRSTYRFFEVDMDASILHRTLLEQRLRQAIADHEVKAHFQPIVNLDEGRIAGFEALARWTDQDFGIVPPDQFIPIAEDCGVISELTQHLLDKACKAALGWPEKLYLSFNLSPVQLQDPSLPSQIVSILKKNGFPGERLVLEITETSLVKNPEAARLILGELVEANISIALDDFGAGHSSLSYLRDFPIKKVKIDKSFTERMLVDKQCSAIIEAVLVLASGLEIDAVAEGIETSDIHDALNLNGCRFGQGFLYAKAVSADDALQLLSEQANGQLKFAKETDAA</sequence>
<evidence type="ECO:0000259" key="3">
    <source>
        <dbReference type="PROSITE" id="PS50887"/>
    </source>
</evidence>
<evidence type="ECO:0000256" key="1">
    <source>
        <dbReference type="SAM" id="Phobius"/>
    </source>
</evidence>
<dbReference type="EMBL" id="JAEKJZ010000001">
    <property type="protein sequence ID" value="MBN9669181.1"/>
    <property type="molecule type" value="Genomic_DNA"/>
</dbReference>